<keyword evidence="3" id="KW-1185">Reference proteome</keyword>
<dbReference type="SUPFAM" id="SSF52777">
    <property type="entry name" value="CoA-dependent acyltransferases"/>
    <property type="match status" value="1"/>
</dbReference>
<accession>A0AA38H4L0</accession>
<dbReference type="EMBL" id="JAKWFO010000008">
    <property type="protein sequence ID" value="KAI9633670.1"/>
    <property type="molecule type" value="Genomic_DNA"/>
</dbReference>
<dbReference type="AlphaFoldDB" id="A0AA38H4L0"/>
<dbReference type="Proteomes" id="UP001164286">
    <property type="component" value="Unassembled WGS sequence"/>
</dbReference>
<sequence>MLTPPTTPTGNNIARFSKVDHTSRPYAPPAARPQPVLPPSLPLTPPATSTDRFQNQPGVNVAHWQSRQLTDNELSYYLPSRADGVNDMYVHHRLSGASDCLSESRVLYVWAYQLLRHPLLASSISAHTYEDVRFVRSVPSTLEEALQQAASRFHAVPTNGSIIDTYLNGPRTLSSDRLACLVFAHPTAPAFGLATPPSSPNARAESEAYDCELMLCATHAIGDGMALHTFMNEFYTLLGSSSSVADLREMILAKLYLEEPQPIPQGLESQLPAASAWRTIVGAVDSRLNQTRLTGNQSFPLIPASQRKPRQTVVPTVAYSSDETKRILSSCKANGVTVAHAVFALCNMAWARLAPSSRDPCIIYSAANLRPHIQTPSVPSSPESFFHLAIGYFNVSLPSLHVPIATSDLLWHRARSVRAQMMAATRSPFVVPRARRDGLERRERAVRWAKMDDGVVEPTAASEVISPRWLADAAPQKALMGVSMLGNLDGMYKHAAFPSIKLESLMTGSRQRSAGLLLFAYTFRGQLWLSLGYDENGFAPGVIAGFWTGLQGLVSEAILD</sequence>
<dbReference type="InterPro" id="IPR052058">
    <property type="entry name" value="Alcohol_O-acetyltransferase"/>
</dbReference>
<comment type="caution">
    <text evidence="2">The sequence shown here is derived from an EMBL/GenBank/DDBJ whole genome shotgun (WGS) entry which is preliminary data.</text>
</comment>
<feature type="region of interest" description="Disordered" evidence="1">
    <location>
        <begin position="22"/>
        <end position="49"/>
    </location>
</feature>
<dbReference type="GeneID" id="77724927"/>
<evidence type="ECO:0000256" key="1">
    <source>
        <dbReference type="SAM" id="MobiDB-lite"/>
    </source>
</evidence>
<protein>
    <submittedName>
        <fullName evidence="2">Uncharacterized protein</fullName>
    </submittedName>
</protein>
<evidence type="ECO:0000313" key="2">
    <source>
        <dbReference type="EMBL" id="KAI9633670.1"/>
    </source>
</evidence>
<dbReference type="RefSeq" id="XP_052943447.1">
    <property type="nucleotide sequence ID" value="XM_053085726.1"/>
</dbReference>
<reference evidence="2" key="1">
    <citation type="journal article" date="2022" name="G3 (Bethesda)">
        <title>High quality genome of the basidiomycete yeast Dioszegia hungarica PDD-24b-2 isolated from cloud water.</title>
        <authorList>
            <person name="Jarrige D."/>
            <person name="Haridas S."/>
            <person name="Bleykasten-Grosshans C."/>
            <person name="Joly M."/>
            <person name="Nadalig T."/>
            <person name="Sancelme M."/>
            <person name="Vuilleumier S."/>
            <person name="Grigoriev I.V."/>
            <person name="Amato P."/>
            <person name="Bringel F."/>
        </authorList>
    </citation>
    <scope>NUCLEOTIDE SEQUENCE</scope>
    <source>
        <strain evidence="2">PDD-24b-2</strain>
    </source>
</reference>
<proteinExistence type="predicted"/>
<dbReference type="PANTHER" id="PTHR28037">
    <property type="entry name" value="ALCOHOL O-ACETYLTRANSFERASE 1-RELATED"/>
    <property type="match status" value="1"/>
</dbReference>
<evidence type="ECO:0000313" key="3">
    <source>
        <dbReference type="Proteomes" id="UP001164286"/>
    </source>
</evidence>
<dbReference type="Gene3D" id="3.30.559.30">
    <property type="entry name" value="Nonribosomal peptide synthetase, condensation domain"/>
    <property type="match status" value="1"/>
</dbReference>
<organism evidence="2 3">
    <name type="scientific">Dioszegia hungarica</name>
    <dbReference type="NCBI Taxonomy" id="4972"/>
    <lineage>
        <taxon>Eukaryota</taxon>
        <taxon>Fungi</taxon>
        <taxon>Dikarya</taxon>
        <taxon>Basidiomycota</taxon>
        <taxon>Agaricomycotina</taxon>
        <taxon>Tremellomycetes</taxon>
        <taxon>Tremellales</taxon>
        <taxon>Bulleribasidiaceae</taxon>
        <taxon>Dioszegia</taxon>
    </lineage>
</organism>
<feature type="compositionally biased region" description="Pro residues" evidence="1">
    <location>
        <begin position="26"/>
        <end position="45"/>
    </location>
</feature>
<gene>
    <name evidence="2" type="ORF">MKK02DRAFT_17056</name>
</gene>
<dbReference type="InterPro" id="IPR023213">
    <property type="entry name" value="CAT-like_dom_sf"/>
</dbReference>
<dbReference type="Gene3D" id="3.30.559.10">
    <property type="entry name" value="Chloramphenicol acetyltransferase-like domain"/>
    <property type="match status" value="1"/>
</dbReference>
<dbReference type="PANTHER" id="PTHR28037:SF1">
    <property type="entry name" value="ALCOHOL O-ACETYLTRANSFERASE 1-RELATED"/>
    <property type="match status" value="1"/>
</dbReference>
<name>A0AA38H4L0_9TREE</name>